<comment type="caution">
    <text evidence="3">The sequence shown here is derived from an EMBL/GenBank/DDBJ whole genome shotgun (WGS) entry which is preliminary data.</text>
</comment>
<evidence type="ECO:0000256" key="1">
    <source>
        <dbReference type="SAM" id="SignalP"/>
    </source>
</evidence>
<dbReference type="Proteomes" id="UP000663852">
    <property type="component" value="Unassembled WGS sequence"/>
</dbReference>
<name>A0A815ETK8_ADIRI</name>
<evidence type="ECO:0000259" key="2">
    <source>
        <dbReference type="PROSITE" id="PS50835"/>
    </source>
</evidence>
<dbReference type="EMBL" id="CAJNOJ010000232">
    <property type="protein sequence ID" value="CAF1319157.1"/>
    <property type="molecule type" value="Genomic_DNA"/>
</dbReference>
<feature type="domain" description="Ig-like" evidence="2">
    <location>
        <begin position="20"/>
        <end position="110"/>
    </location>
</feature>
<dbReference type="InterPro" id="IPR013783">
    <property type="entry name" value="Ig-like_fold"/>
</dbReference>
<feature type="chain" id="PRO_5032467911" description="Ig-like domain-containing protein" evidence="1">
    <location>
        <begin position="19"/>
        <end position="120"/>
    </location>
</feature>
<sequence length="120" mass="13768">MKLIDIFVLFFYFYTIDGLPQVRVRPQTAVIPSSSEAHLICESNDTPFLSVAYWTHVGQRIELNPSIIEMHDNELRIFQFGDTAYTQPGAYACVVSTEYGLLESEPSMLSLPREYRGYYS</sequence>
<dbReference type="Gene3D" id="2.60.40.10">
    <property type="entry name" value="Immunoglobulins"/>
    <property type="match status" value="1"/>
</dbReference>
<dbReference type="InterPro" id="IPR007110">
    <property type="entry name" value="Ig-like_dom"/>
</dbReference>
<evidence type="ECO:0000313" key="4">
    <source>
        <dbReference type="Proteomes" id="UP000663852"/>
    </source>
</evidence>
<keyword evidence="1" id="KW-0732">Signal</keyword>
<organism evidence="3 4">
    <name type="scientific">Adineta ricciae</name>
    <name type="common">Rotifer</name>
    <dbReference type="NCBI Taxonomy" id="249248"/>
    <lineage>
        <taxon>Eukaryota</taxon>
        <taxon>Metazoa</taxon>
        <taxon>Spiralia</taxon>
        <taxon>Gnathifera</taxon>
        <taxon>Rotifera</taxon>
        <taxon>Eurotatoria</taxon>
        <taxon>Bdelloidea</taxon>
        <taxon>Adinetida</taxon>
        <taxon>Adinetidae</taxon>
        <taxon>Adineta</taxon>
    </lineage>
</organism>
<protein>
    <recommendedName>
        <fullName evidence="2">Ig-like domain-containing protein</fullName>
    </recommendedName>
</protein>
<evidence type="ECO:0000313" key="3">
    <source>
        <dbReference type="EMBL" id="CAF1319157.1"/>
    </source>
</evidence>
<dbReference type="InterPro" id="IPR036179">
    <property type="entry name" value="Ig-like_dom_sf"/>
</dbReference>
<reference evidence="3" key="1">
    <citation type="submission" date="2021-02" db="EMBL/GenBank/DDBJ databases">
        <authorList>
            <person name="Nowell W R."/>
        </authorList>
    </citation>
    <scope>NUCLEOTIDE SEQUENCE</scope>
</reference>
<dbReference type="AlphaFoldDB" id="A0A815ETK8"/>
<accession>A0A815ETK8</accession>
<gene>
    <name evidence="3" type="ORF">EDS130_LOCUS31568</name>
</gene>
<dbReference type="OrthoDB" id="9998697at2759"/>
<feature type="signal peptide" evidence="1">
    <location>
        <begin position="1"/>
        <end position="18"/>
    </location>
</feature>
<proteinExistence type="predicted"/>
<dbReference type="SUPFAM" id="SSF48726">
    <property type="entry name" value="Immunoglobulin"/>
    <property type="match status" value="1"/>
</dbReference>
<dbReference type="PROSITE" id="PS50835">
    <property type="entry name" value="IG_LIKE"/>
    <property type="match status" value="1"/>
</dbReference>